<proteinExistence type="predicted"/>
<dbReference type="RefSeq" id="WP_136854455.1">
    <property type="nucleotide sequence ID" value="NZ_SWCI01000017.1"/>
</dbReference>
<dbReference type="Proteomes" id="UP000305674">
    <property type="component" value="Unassembled WGS sequence"/>
</dbReference>
<dbReference type="OrthoDB" id="5816886at2"/>
<protein>
    <submittedName>
        <fullName evidence="1">Uncharacterized protein</fullName>
    </submittedName>
</protein>
<organism evidence="1 2">
    <name type="scientific">Ferrimonas sediminicola</name>
    <dbReference type="NCBI Taxonomy" id="2569538"/>
    <lineage>
        <taxon>Bacteria</taxon>
        <taxon>Pseudomonadati</taxon>
        <taxon>Pseudomonadota</taxon>
        <taxon>Gammaproteobacteria</taxon>
        <taxon>Alteromonadales</taxon>
        <taxon>Ferrimonadaceae</taxon>
        <taxon>Ferrimonas</taxon>
    </lineage>
</organism>
<reference evidence="1 2" key="1">
    <citation type="submission" date="2019-04" db="EMBL/GenBank/DDBJ databases">
        <authorList>
            <person name="Hwang J.C."/>
        </authorList>
    </citation>
    <scope>NUCLEOTIDE SEQUENCE [LARGE SCALE GENOMIC DNA]</scope>
    <source>
        <strain evidence="1 2">IMCC35001</strain>
    </source>
</reference>
<gene>
    <name evidence="1" type="ORF">FCL40_16800</name>
</gene>
<accession>A0A4U1B936</accession>
<evidence type="ECO:0000313" key="1">
    <source>
        <dbReference type="EMBL" id="TKB46836.1"/>
    </source>
</evidence>
<name>A0A4U1B936_9GAMM</name>
<dbReference type="EMBL" id="SWCI01000017">
    <property type="protein sequence ID" value="TKB46836.1"/>
    <property type="molecule type" value="Genomic_DNA"/>
</dbReference>
<evidence type="ECO:0000313" key="2">
    <source>
        <dbReference type="Proteomes" id="UP000305674"/>
    </source>
</evidence>
<sequence length="78" mass="8583">MADISQSASRGSIAEYLRHVQGLDAASAEREAAVIIDNFERMKAMGYIKGWCFDEGGHLDLIPTDQIAHLLGDEQQGY</sequence>
<comment type="caution">
    <text evidence="1">The sequence shown here is derived from an EMBL/GenBank/DDBJ whole genome shotgun (WGS) entry which is preliminary data.</text>
</comment>
<dbReference type="AlphaFoldDB" id="A0A4U1B936"/>
<keyword evidence="2" id="KW-1185">Reference proteome</keyword>